<evidence type="ECO:0000256" key="1">
    <source>
        <dbReference type="SAM" id="MobiDB-lite"/>
    </source>
</evidence>
<keyword evidence="4" id="KW-1185">Reference proteome</keyword>
<dbReference type="AlphaFoldDB" id="A0A8J9YW46"/>
<feature type="compositionally biased region" description="Polar residues" evidence="1">
    <location>
        <begin position="80"/>
        <end position="106"/>
    </location>
</feature>
<name>A0A8J9YW46_BRALA</name>
<evidence type="ECO:0000313" key="4">
    <source>
        <dbReference type="Proteomes" id="UP000838412"/>
    </source>
</evidence>
<feature type="region of interest" description="Disordered" evidence="1">
    <location>
        <begin position="866"/>
        <end position="900"/>
    </location>
</feature>
<evidence type="ECO:0000313" key="3">
    <source>
        <dbReference type="EMBL" id="CAH1242771.1"/>
    </source>
</evidence>
<dbReference type="PROSITE" id="PS00028">
    <property type="entry name" value="ZINC_FINGER_C2H2_1"/>
    <property type="match status" value="1"/>
</dbReference>
<dbReference type="PANTHER" id="PTHR33845">
    <property type="entry name" value="C2H2-TYPE DOMAIN-CONTAINING PROTEIN"/>
    <property type="match status" value="1"/>
</dbReference>
<feature type="region of interest" description="Disordered" evidence="1">
    <location>
        <begin position="963"/>
        <end position="988"/>
    </location>
</feature>
<organism evidence="3 4">
    <name type="scientific">Branchiostoma lanceolatum</name>
    <name type="common">Common lancelet</name>
    <name type="synonym">Amphioxus lanceolatum</name>
    <dbReference type="NCBI Taxonomy" id="7740"/>
    <lineage>
        <taxon>Eukaryota</taxon>
        <taxon>Metazoa</taxon>
        <taxon>Chordata</taxon>
        <taxon>Cephalochordata</taxon>
        <taxon>Leptocardii</taxon>
        <taxon>Amphioxiformes</taxon>
        <taxon>Branchiostomatidae</taxon>
        <taxon>Branchiostoma</taxon>
    </lineage>
</organism>
<proteinExistence type="predicted"/>
<reference evidence="3" key="1">
    <citation type="submission" date="2022-01" db="EMBL/GenBank/DDBJ databases">
        <authorList>
            <person name="Braso-Vives M."/>
        </authorList>
    </citation>
    <scope>NUCLEOTIDE SEQUENCE</scope>
</reference>
<feature type="compositionally biased region" description="Polar residues" evidence="1">
    <location>
        <begin position="882"/>
        <end position="891"/>
    </location>
</feature>
<protein>
    <submittedName>
        <fullName evidence="3">Hypp6969 protein</fullName>
    </submittedName>
</protein>
<evidence type="ECO:0000259" key="2">
    <source>
        <dbReference type="PROSITE" id="PS00028"/>
    </source>
</evidence>
<dbReference type="PANTHER" id="PTHR33845:SF1">
    <property type="entry name" value="C2H2-TYPE DOMAIN-CONTAINING PROTEIN"/>
    <property type="match status" value="1"/>
</dbReference>
<dbReference type="Proteomes" id="UP000838412">
    <property type="component" value="Chromosome 13"/>
</dbReference>
<dbReference type="OrthoDB" id="5988132at2759"/>
<feature type="domain" description="C2H2-type" evidence="2">
    <location>
        <begin position="821"/>
        <end position="845"/>
    </location>
</feature>
<accession>A0A8J9YW46</accession>
<dbReference type="EMBL" id="OV696698">
    <property type="protein sequence ID" value="CAH1242771.1"/>
    <property type="molecule type" value="Genomic_DNA"/>
</dbReference>
<gene>
    <name evidence="3" type="primary">Hypp6969</name>
    <name evidence="3" type="ORF">BLAG_LOCUS5996</name>
</gene>
<dbReference type="InterPro" id="IPR013087">
    <property type="entry name" value="Znf_C2H2_type"/>
</dbReference>
<feature type="region of interest" description="Disordered" evidence="1">
    <location>
        <begin position="56"/>
        <end position="106"/>
    </location>
</feature>
<sequence>MRLKYHSNCRWKVRPKGTRGIGFFQSWRIQELANELVPVGSAMCVKCRVSIGGEEDLSEVKGRTVSPESEASAQEPVHVPSTSGLHEQEPVPSTSGLHEQEPVPSTSGIDKALQQLTLEGSQDSPSSSLSVGSPIAERSLYTVSSQSQASNGEADLPMSKPKQLLEQLLQAGGCKVDKVQVLTVPWNEASQRTQRFHLKQASETVSAVLQVLAPEDSYSLWKHLRESRLTDVALGMGGSAIEMELLNSLVECYKCASQSFTRRQILSIMADKYSFADLEKLLPGLTRYQVTSARQHAMRHGRGAPVPPSIDTRMRVVPGKLDHFITFITSAHVVQDLPFGEKVLKLSTGVSLKVPNTIRAMIPERIISQYQQYCTESHFVPMGKRTLQRVLAACSASVRTSLQGLDYFTAEGGRAFDDLEAAVDKLAEKQGQDWAKKQTAILRSSKRYLKGDYKVHVSQEATVAEHCRQFALSDGTDNNFSTTCLHHHDDECEACNDLQQLLVALEECFTVNEFETPEEKDDMRFTLDQAKQDIYAWQCHQLRSINQDEAWYALLDDLDDSSVLLVMDWAMKFLPRKYRESQTDWFGKRGLPWHISVAHRRCDASIFVETFIHLFQTCTQDSSSVVSILQHTVQQLKEELPTLQSIYIRSDNAGCYHNTLLFQAAKHINQTTGVTIRRIDYCDPQGGKGSCDRQAATVKSHIKTWINEGHNVETAAEFKTAVESRGGIPGVKVFLCEVDTGLGVTSTKMDGITKLNNFEFTEAGLRVWRAYNIGDGNLIPWPRLPAVKPPTLLILSEPSHPGFAFEESAREQRSLGSLFPCPEDSCVKVYQTHRGLEAHVAVGRHQRRLERETLLDKAKLAYAEKLEQGPSEVPHLEPSLEASRTTPSPQQGWALRNPKKHVRFSSKQKEYLDKRFQIGETTGKKSDPLTVSKEMRHACDAQGKRLFQVQEFLTGQQISSYFSRRAAKRRQTPEDAEDDEQDSRSAAIESANSNIQAHIMNEFKAVFVCIIALATAKKYIVQPIENGVVFSQEIDIDQTNGLRTVSVPQHNSVAAAEIIHSYNDGLTLYCQKEEGKCFLMPLADRNEPGQAELQAGLDILQSERSGFLPDWETEVVVNKWAVVGRAERGSLSAVLAAFHADLPVYMVEKIDDSALTLGSSPAVHPASPLTRRQTCGNGADPVRQYAVSNPAGCEYLVFCNVDHTNGDYNECPRRHVLDQFFMACLCCPEHSTREQCIYCVNLE</sequence>